<dbReference type="GO" id="GO:0003677">
    <property type="term" value="F:DNA binding"/>
    <property type="evidence" value="ECO:0007669"/>
    <property type="project" value="UniProtKB-KW"/>
</dbReference>
<evidence type="ECO:0000256" key="4">
    <source>
        <dbReference type="ARBA" id="ARBA00023163"/>
    </source>
</evidence>
<dbReference type="Pfam" id="PF00126">
    <property type="entry name" value="HTH_1"/>
    <property type="match status" value="1"/>
</dbReference>
<dbReference type="PROSITE" id="PS50931">
    <property type="entry name" value="HTH_LYSR"/>
    <property type="match status" value="1"/>
</dbReference>
<reference evidence="6 7" key="1">
    <citation type="submission" date="2016-10" db="EMBL/GenBank/DDBJ databases">
        <authorList>
            <person name="Varghese N."/>
            <person name="Submissions S."/>
        </authorList>
    </citation>
    <scope>NUCLEOTIDE SEQUENCE [LARGE SCALE GENOMIC DNA]</scope>
    <source>
        <strain evidence="7">YIM D21,KCTC 23444,ACCC 10710</strain>
    </source>
</reference>
<keyword evidence="3" id="KW-0238">DNA-binding</keyword>
<keyword evidence="7" id="KW-1185">Reference proteome</keyword>
<sequence>MRDAFQRLSWRQLRLIQAIAADGQISVAADRLAMTQPGASRMLSEVEKIVGEPLFDRHPKGVTPTGIGAVLTRHAGALLSGLDDAASEVEAFRAGRAGRARAGAVTGAALAYLVPAIRALRQETSAAEIGLEVAPSTDLMAGLLNGEFDFVLSRLPPGTDARQFDILGSREEEVEILARPGHPLAGRRGLRLEDLGALTWVMQAPGMPVREAVVAAHLARGLRPPPEVVDTASVLATLAYLLETDAVSPAAREVAGLLGGTTGSLVRLDLRDVVSLSPYHLIRLRSRPVSPLAERLMALVQARLGA</sequence>
<dbReference type="SUPFAM" id="SSF46785">
    <property type="entry name" value="Winged helix' DNA-binding domain"/>
    <property type="match status" value="1"/>
</dbReference>
<dbReference type="EMBL" id="FOMS01000001">
    <property type="protein sequence ID" value="SFD56923.1"/>
    <property type="molecule type" value="Genomic_DNA"/>
</dbReference>
<evidence type="ECO:0000256" key="1">
    <source>
        <dbReference type="ARBA" id="ARBA00009437"/>
    </source>
</evidence>
<evidence type="ECO:0000259" key="5">
    <source>
        <dbReference type="PROSITE" id="PS50931"/>
    </source>
</evidence>
<dbReference type="AlphaFoldDB" id="A0A1I1TKF7"/>
<dbReference type="SUPFAM" id="SSF53850">
    <property type="entry name" value="Periplasmic binding protein-like II"/>
    <property type="match status" value="1"/>
</dbReference>
<dbReference type="InterPro" id="IPR036388">
    <property type="entry name" value="WH-like_DNA-bd_sf"/>
</dbReference>
<proteinExistence type="inferred from homology"/>
<organism evidence="6 7">
    <name type="scientific">Roseivivax sediminis</name>
    <dbReference type="NCBI Taxonomy" id="936889"/>
    <lineage>
        <taxon>Bacteria</taxon>
        <taxon>Pseudomonadati</taxon>
        <taxon>Pseudomonadota</taxon>
        <taxon>Alphaproteobacteria</taxon>
        <taxon>Rhodobacterales</taxon>
        <taxon>Roseobacteraceae</taxon>
        <taxon>Roseivivax</taxon>
    </lineage>
</organism>
<dbReference type="Gene3D" id="1.10.10.10">
    <property type="entry name" value="Winged helix-like DNA-binding domain superfamily/Winged helix DNA-binding domain"/>
    <property type="match status" value="1"/>
</dbReference>
<dbReference type="InterPro" id="IPR050950">
    <property type="entry name" value="HTH-type_LysR_regulators"/>
</dbReference>
<name>A0A1I1TKF7_9RHOB</name>
<dbReference type="InterPro" id="IPR005119">
    <property type="entry name" value="LysR_subst-bd"/>
</dbReference>
<dbReference type="Proteomes" id="UP000325289">
    <property type="component" value="Unassembled WGS sequence"/>
</dbReference>
<dbReference type="InterPro" id="IPR036390">
    <property type="entry name" value="WH_DNA-bd_sf"/>
</dbReference>
<protein>
    <submittedName>
        <fullName evidence="6">ModE molybdate transport repressor domain-containing protein</fullName>
    </submittedName>
</protein>
<evidence type="ECO:0000313" key="6">
    <source>
        <dbReference type="EMBL" id="SFD56923.1"/>
    </source>
</evidence>
<dbReference type="GO" id="GO:0003700">
    <property type="term" value="F:DNA-binding transcription factor activity"/>
    <property type="evidence" value="ECO:0007669"/>
    <property type="project" value="InterPro"/>
</dbReference>
<evidence type="ECO:0000256" key="2">
    <source>
        <dbReference type="ARBA" id="ARBA00023015"/>
    </source>
</evidence>
<dbReference type="GO" id="GO:0005829">
    <property type="term" value="C:cytosol"/>
    <property type="evidence" value="ECO:0007669"/>
    <property type="project" value="TreeGrafter"/>
</dbReference>
<gene>
    <name evidence="6" type="ORF">SAMN04515678_101602</name>
</gene>
<comment type="similarity">
    <text evidence="1">Belongs to the LysR transcriptional regulatory family.</text>
</comment>
<dbReference type="PANTHER" id="PTHR30419">
    <property type="entry name" value="HTH-TYPE TRANSCRIPTIONAL REGULATOR YBHD"/>
    <property type="match status" value="1"/>
</dbReference>
<dbReference type="PANTHER" id="PTHR30419:SF8">
    <property type="entry name" value="NITROGEN ASSIMILATION TRANSCRIPTIONAL ACTIVATOR-RELATED"/>
    <property type="match status" value="1"/>
</dbReference>
<keyword evidence="2" id="KW-0805">Transcription regulation</keyword>
<evidence type="ECO:0000256" key="3">
    <source>
        <dbReference type="ARBA" id="ARBA00023125"/>
    </source>
</evidence>
<evidence type="ECO:0000313" key="7">
    <source>
        <dbReference type="Proteomes" id="UP000325289"/>
    </source>
</evidence>
<dbReference type="Gene3D" id="3.40.190.290">
    <property type="match status" value="1"/>
</dbReference>
<keyword evidence="4" id="KW-0804">Transcription</keyword>
<dbReference type="InterPro" id="IPR000847">
    <property type="entry name" value="LysR_HTH_N"/>
</dbReference>
<feature type="domain" description="HTH lysR-type" evidence="5">
    <location>
        <begin position="8"/>
        <end position="65"/>
    </location>
</feature>
<dbReference type="Pfam" id="PF03466">
    <property type="entry name" value="LysR_substrate"/>
    <property type="match status" value="1"/>
</dbReference>
<dbReference type="RefSeq" id="WP_149754376.1">
    <property type="nucleotide sequence ID" value="NZ_FOMS01000001.1"/>
</dbReference>
<accession>A0A1I1TKF7</accession>
<dbReference type="OrthoDB" id="7846471at2"/>